<evidence type="ECO:0008006" key="5">
    <source>
        <dbReference type="Google" id="ProtNLM"/>
    </source>
</evidence>
<evidence type="ECO:0000313" key="3">
    <source>
        <dbReference type="EMBL" id="MBD1420907.1"/>
    </source>
</evidence>
<evidence type="ECO:0000313" key="4">
    <source>
        <dbReference type="Proteomes" id="UP000651112"/>
    </source>
</evidence>
<dbReference type="InterPro" id="IPR056734">
    <property type="entry name" value="NANM"/>
</dbReference>
<dbReference type="Proteomes" id="UP000651112">
    <property type="component" value="Unassembled WGS sequence"/>
</dbReference>
<accession>A0ABR7XPW5</accession>
<dbReference type="RefSeq" id="WP_190312640.1">
    <property type="nucleotide sequence ID" value="NZ_JACNYL010000001.1"/>
</dbReference>
<gene>
    <name evidence="3" type="ORF">H8B21_04895</name>
</gene>
<protein>
    <recommendedName>
        <fullName evidence="5">N-acetylneuraminate epimerase</fullName>
    </recommendedName>
</protein>
<dbReference type="EMBL" id="JACNYL010000001">
    <property type="protein sequence ID" value="MBD1420907.1"/>
    <property type="molecule type" value="Genomic_DNA"/>
</dbReference>
<name>A0ABR7XPW5_9SPHI</name>
<reference evidence="3 4" key="1">
    <citation type="submission" date="2020-08" db="EMBL/GenBank/DDBJ databases">
        <title>Sphingobacterium sp. DN00404 isolated from aquaculture water.</title>
        <authorList>
            <person name="Zhang M."/>
        </authorList>
    </citation>
    <scope>NUCLEOTIDE SEQUENCE [LARGE SCALE GENOMIC DNA]</scope>
    <source>
        <strain evidence="3 4">KCTC 42746</strain>
    </source>
</reference>
<evidence type="ECO:0000256" key="1">
    <source>
        <dbReference type="ARBA" id="ARBA00022441"/>
    </source>
</evidence>
<dbReference type="PANTHER" id="PTHR46260">
    <property type="entry name" value="RING-TYPE DOMAIN-CONTAINING PROTEIN"/>
    <property type="match status" value="1"/>
</dbReference>
<keyword evidence="1" id="KW-0880">Kelch repeat</keyword>
<dbReference type="InterPro" id="IPR051746">
    <property type="entry name" value="Kelch_domain_containing_8"/>
</dbReference>
<sequence>MKLKTSILLLTVVLGSCSSDEKSKTIRWDNQTKLPTNVDGSAHLGLAGPITGMIGDRLLIAGGANFPEKMPWDGGTKRYAAQAYIYQLEDGVLTFLGESELKEAVAYPGNCSVGSALYVAGGENQNGAVRSGKKFYLEADTLHEEPLPDLPVALTNGSLVFASGKLYFVGGENQQLVSDKIYGLDLSAENGVWEEVLTLAHPVSNAVVVSDQKNKLYIAGGRMRNVDSLSTIYDQLFEVNLHTVSINKIAELPEPVAAGTGVWDDNGHILLFGGDHAETFHRVEALIARINQTTDDSLRNALIEEKAMLQREHPGFLPHTWSFNVKRKQWKKRDDIVGKSPVTTTALWYQQHIIIPSGEIRAGVRTDQILVGQADKNGAL</sequence>
<keyword evidence="4" id="KW-1185">Reference proteome</keyword>
<dbReference type="Pfam" id="PF24996">
    <property type="entry name" value="NANM"/>
    <property type="match status" value="1"/>
</dbReference>
<proteinExistence type="predicted"/>
<organism evidence="3 4">
    <name type="scientific">Sphingobacterium chuzhouense</name>
    <dbReference type="NCBI Taxonomy" id="1742264"/>
    <lineage>
        <taxon>Bacteria</taxon>
        <taxon>Pseudomonadati</taxon>
        <taxon>Bacteroidota</taxon>
        <taxon>Sphingobacteriia</taxon>
        <taxon>Sphingobacteriales</taxon>
        <taxon>Sphingobacteriaceae</taxon>
        <taxon>Sphingobacterium</taxon>
    </lineage>
</organism>
<dbReference type="Gene3D" id="2.120.10.80">
    <property type="entry name" value="Kelch-type beta propeller"/>
    <property type="match status" value="1"/>
</dbReference>
<dbReference type="SUPFAM" id="SSF117281">
    <property type="entry name" value="Kelch motif"/>
    <property type="match status" value="1"/>
</dbReference>
<dbReference type="PANTHER" id="PTHR46260:SF3">
    <property type="entry name" value="RING-TYPE DOMAIN-CONTAINING PROTEIN"/>
    <property type="match status" value="1"/>
</dbReference>
<keyword evidence="2" id="KW-0677">Repeat</keyword>
<comment type="caution">
    <text evidence="3">The sequence shown here is derived from an EMBL/GenBank/DDBJ whole genome shotgun (WGS) entry which is preliminary data.</text>
</comment>
<dbReference type="PROSITE" id="PS51257">
    <property type="entry name" value="PROKAR_LIPOPROTEIN"/>
    <property type="match status" value="1"/>
</dbReference>
<dbReference type="InterPro" id="IPR015915">
    <property type="entry name" value="Kelch-typ_b-propeller"/>
</dbReference>
<evidence type="ECO:0000256" key="2">
    <source>
        <dbReference type="ARBA" id="ARBA00022737"/>
    </source>
</evidence>